<evidence type="ECO:0000313" key="10">
    <source>
        <dbReference type="EMBL" id="HAT3900080.1"/>
    </source>
</evidence>
<dbReference type="OrthoDB" id="9816422at2"/>
<evidence type="ECO:0000256" key="1">
    <source>
        <dbReference type="ARBA" id="ARBA00004370"/>
    </source>
</evidence>
<comment type="subcellular location">
    <subcellularLocation>
        <location evidence="1">Membrane</location>
    </subcellularLocation>
</comment>
<dbReference type="PANTHER" id="PTHR30121:SF12">
    <property type="entry name" value="TYPE IV SECRETION SYSTEM PROTEIN CAGE"/>
    <property type="match status" value="1"/>
</dbReference>
<reference evidence="10" key="2">
    <citation type="submission" date="2020-09" db="EMBL/GenBank/DDBJ databases">
        <authorList>
            <consortium name="NCBI Pathogen Detection Project"/>
        </authorList>
    </citation>
    <scope>NUCLEOTIDE SEQUENCE</scope>
    <source>
        <strain evidence="10">O50</strain>
    </source>
</reference>
<accession>A0A0D7L5H8</accession>
<dbReference type="GO" id="GO:0016020">
    <property type="term" value="C:membrane"/>
    <property type="evidence" value="ECO:0007669"/>
    <property type="project" value="UniProtKB-SubCell"/>
</dbReference>
<evidence type="ECO:0000256" key="4">
    <source>
        <dbReference type="ARBA" id="ARBA00022741"/>
    </source>
</evidence>
<keyword evidence="7 8" id="KW-0472">Membrane</keyword>
<sequence>MSTLFKGLTRPALIRGLGVPLYPFLGMCLISVLLGVWIHDAMYALILPGWYAIKRVTQIDERFFDLLYLRTVIKGHPLSNKRFSAVHYAGSQYDEVDISRVDNFMKLKDQSSIEELIPYSSHITDNLIVTKSRDLLATWHIDGAYFECVDEEDLTLLTDQLNTLIRSFEGKPVTFYTHRVRVKKEVQSSFNSKIPFVNRVMNDYYRSLSEPEYFENKLYLTVCYKPFNAEDKVSHFLSRNKRNKNIFDEPINDMNEICGRLDTYLSRFHSRRLGLFEENSKVFSDQLSLFQYLLSGKFQKVRVTNSPFYTYLGGKDLFFGNDAGQITASDHARYFRCIEIKDYFQETDAGIFDALMYLPVEYVFTSSFTTMDKQASIKALDDQIDKLEMTDDAAKSLLADLHVGLDMVSSGYNSFGKSHQTLIVFADTPERLVKDTNIVTTTLEDLGLIITYSTLSLGAAYFAQLPGNYNLRPRLCTLSSLNFAEMESFHNFFTGKEKGNTWGDRLITLRGSGNDIYHLNYHMTTENQNFFGKNPTLGHTEILGTSNVGKTVLLMTKAYAVQQYGAPESFPSNRKVRKLTTVFFDKDRAGEVGIRAMGGEYYRVKGGAPTGWNPAALKPTKRNIAFMKDLIRLICTLNNNTLDDYQNGLISDAVERLMAREDRSFPVSKLIPLILEPDDAETKRHGIKARLKAWKQGGEYGWVIDNRTDTFDVSNLDVFGVDGTEFLDDKVVAPVASFYLIYRVTMLADGRRLIIYMDEFWQWLNNDAFRDFVYNKLKTGRKLDMVLVVATQSPDELIKTPIAAAVREQCATHIYLANPKAKRGEYVDGLQVKELYFDKIKAIDPLSRQFMVVKNPQRQGERDDFAAFAKLDLGKAAYYLPILSASTEQLELFDEIWKEGMKPEDWIDIYLERANRGIN</sequence>
<evidence type="ECO:0000256" key="5">
    <source>
        <dbReference type="ARBA" id="ARBA00022840"/>
    </source>
</evidence>
<dbReference type="InterPro" id="IPR027417">
    <property type="entry name" value="P-loop_NTPase"/>
</dbReference>
<protein>
    <submittedName>
        <fullName evidence="10">Conjugal transfer protein</fullName>
    </submittedName>
</protein>
<evidence type="ECO:0000256" key="2">
    <source>
        <dbReference type="ARBA" id="ARBA00006512"/>
    </source>
</evidence>
<feature type="transmembrane region" description="Helical" evidence="8">
    <location>
        <begin position="12"/>
        <end position="38"/>
    </location>
</feature>
<dbReference type="SUPFAM" id="SSF52540">
    <property type="entry name" value="P-loop containing nucleoside triphosphate hydrolases"/>
    <property type="match status" value="1"/>
</dbReference>
<dbReference type="RefSeq" id="WP_044715159.1">
    <property type="nucleotide sequence ID" value="NZ_CP026057.1"/>
</dbReference>
<dbReference type="PANTHER" id="PTHR30121">
    <property type="entry name" value="UNCHARACTERIZED PROTEIN YJGR-RELATED"/>
    <property type="match status" value="1"/>
</dbReference>
<proteinExistence type="inferred from homology"/>
<dbReference type="EMBL" id="DACSXJ010000044">
    <property type="protein sequence ID" value="HAT3900080.1"/>
    <property type="molecule type" value="Genomic_DNA"/>
</dbReference>
<organism evidence="10">
    <name type="scientific">Citrobacter freundii</name>
    <dbReference type="NCBI Taxonomy" id="546"/>
    <lineage>
        <taxon>Bacteria</taxon>
        <taxon>Pseudomonadati</taxon>
        <taxon>Pseudomonadota</taxon>
        <taxon>Gammaproteobacteria</taxon>
        <taxon>Enterobacterales</taxon>
        <taxon>Enterobacteriaceae</taxon>
        <taxon>Citrobacter</taxon>
        <taxon>Citrobacter freundii complex</taxon>
    </lineage>
</organism>
<evidence type="ECO:0000256" key="7">
    <source>
        <dbReference type="ARBA" id="ARBA00023136"/>
    </source>
</evidence>
<keyword evidence="5" id="KW-0067">ATP-binding</keyword>
<comment type="caution">
    <text evidence="10">The sequence shown here is derived from an EMBL/GenBank/DDBJ whole genome shotgun (WGS) entry which is preliminary data.</text>
</comment>
<keyword evidence="3 8" id="KW-0812">Transmembrane</keyword>
<gene>
    <name evidence="10" type="ORF">I9Y29_004570</name>
</gene>
<dbReference type="AlphaFoldDB" id="A0A0D7L5H8"/>
<evidence type="ECO:0000256" key="8">
    <source>
        <dbReference type="SAM" id="Phobius"/>
    </source>
</evidence>
<name>A0A0D7L5H8_CITFR</name>
<evidence type="ECO:0000256" key="6">
    <source>
        <dbReference type="ARBA" id="ARBA00022989"/>
    </source>
</evidence>
<evidence type="ECO:0000259" key="9">
    <source>
        <dbReference type="Pfam" id="PF03135"/>
    </source>
</evidence>
<keyword evidence="6 8" id="KW-1133">Transmembrane helix</keyword>
<comment type="similarity">
    <text evidence="2">Belongs to the TrbE/VirB4 family.</text>
</comment>
<dbReference type="InterPro" id="IPR018145">
    <property type="entry name" value="CagE_TrbE_VirB_cntrl_dom"/>
</dbReference>
<feature type="domain" description="CagE TrbE VirB component of type IV transporter system central" evidence="9">
    <location>
        <begin position="272"/>
        <end position="474"/>
    </location>
</feature>
<dbReference type="Gene3D" id="3.40.50.300">
    <property type="entry name" value="P-loop containing nucleotide triphosphate hydrolases"/>
    <property type="match status" value="1"/>
</dbReference>
<dbReference type="Pfam" id="PF05101">
    <property type="entry name" value="VirB3"/>
    <property type="match status" value="1"/>
</dbReference>
<dbReference type="Proteomes" id="UP000855471">
    <property type="component" value="Unassembled WGS sequence"/>
</dbReference>
<dbReference type="Pfam" id="PF03135">
    <property type="entry name" value="CagE_TrbE_VirB"/>
    <property type="match status" value="1"/>
</dbReference>
<dbReference type="InterPro" id="IPR007792">
    <property type="entry name" value="T4SS_VirB3/TrbD/AvhB"/>
</dbReference>
<evidence type="ECO:0000256" key="3">
    <source>
        <dbReference type="ARBA" id="ARBA00022692"/>
    </source>
</evidence>
<dbReference type="GO" id="GO:0005524">
    <property type="term" value="F:ATP binding"/>
    <property type="evidence" value="ECO:0007669"/>
    <property type="project" value="UniProtKB-KW"/>
</dbReference>
<dbReference type="InterPro" id="IPR051162">
    <property type="entry name" value="T4SS_component"/>
</dbReference>
<keyword evidence="4" id="KW-0547">Nucleotide-binding</keyword>
<reference evidence="10" key="1">
    <citation type="journal article" date="2018" name="Genome Biol.">
        <title>SKESA: strategic k-mer extension for scrupulous assemblies.</title>
        <authorList>
            <person name="Souvorov A."/>
            <person name="Agarwala R."/>
            <person name="Lipman D.J."/>
        </authorList>
    </citation>
    <scope>NUCLEOTIDE SEQUENCE</scope>
    <source>
        <strain evidence="10">O50</strain>
    </source>
</reference>